<evidence type="ECO:0000256" key="6">
    <source>
        <dbReference type="ARBA" id="ARBA00055254"/>
    </source>
</evidence>
<dbReference type="SMART" id="SM00132">
    <property type="entry name" value="LIM"/>
    <property type="match status" value="1"/>
</dbReference>
<protein>
    <recommendedName>
        <fullName evidence="7">Cysteine-rich protein 1</fullName>
    </recommendedName>
</protein>
<keyword evidence="12" id="KW-1185">Reference proteome</keyword>
<comment type="caution">
    <text evidence="11">The sequence shown here is derived from an EMBL/GenBank/DDBJ whole genome shotgun (WGS) entry which is preliminary data.</text>
</comment>
<dbReference type="EMBL" id="JAIFRP010000030">
    <property type="protein sequence ID" value="KAK2583576.1"/>
    <property type="molecule type" value="Genomic_DNA"/>
</dbReference>
<evidence type="ECO:0000256" key="2">
    <source>
        <dbReference type="ARBA" id="ARBA00022723"/>
    </source>
</evidence>
<reference evidence="11" key="1">
    <citation type="submission" date="2021-08" db="EMBL/GenBank/DDBJ databases">
        <authorList>
            <person name="Misof B."/>
            <person name="Oliver O."/>
            <person name="Podsiadlowski L."/>
            <person name="Donath A."/>
            <person name="Peters R."/>
            <person name="Mayer C."/>
            <person name="Rust J."/>
            <person name="Gunkel S."/>
            <person name="Lesny P."/>
            <person name="Martin S."/>
            <person name="Oeyen J.P."/>
            <person name="Petersen M."/>
            <person name="Panagiotis P."/>
            <person name="Wilbrandt J."/>
            <person name="Tanja T."/>
        </authorList>
    </citation>
    <scope>NUCLEOTIDE SEQUENCE</scope>
    <source>
        <strain evidence="11">GBR_01_08_01A</strain>
        <tissue evidence="11">Thorax + abdomen</tissue>
    </source>
</reference>
<feature type="domain" description="LIM zinc-binding" evidence="10">
    <location>
        <begin position="3"/>
        <end position="63"/>
    </location>
</feature>
<keyword evidence="5 8" id="KW-0440">LIM domain</keyword>
<keyword evidence="3 8" id="KW-0862">Zinc</keyword>
<dbReference type="AlphaFoldDB" id="A0AAD9VQP4"/>
<evidence type="ECO:0000313" key="12">
    <source>
        <dbReference type="Proteomes" id="UP001258017"/>
    </source>
</evidence>
<keyword evidence="2 8" id="KW-0479">Metal-binding</keyword>
<dbReference type="PANTHER" id="PTHR46074:SF5">
    <property type="entry name" value="LIM DOMAIN-CONTAINING PROTEIN C"/>
    <property type="match status" value="1"/>
</dbReference>
<accession>A0AAD9VQP4</accession>
<dbReference type="InterPro" id="IPR001781">
    <property type="entry name" value="Znf_LIM"/>
</dbReference>
<keyword evidence="1" id="KW-0488">Methylation</keyword>
<evidence type="ECO:0000256" key="5">
    <source>
        <dbReference type="ARBA" id="ARBA00023038"/>
    </source>
</evidence>
<dbReference type="PROSITE" id="PS00478">
    <property type="entry name" value="LIM_DOMAIN_1"/>
    <property type="match status" value="1"/>
</dbReference>
<organism evidence="11 12">
    <name type="scientific">Odynerus spinipes</name>
    <dbReference type="NCBI Taxonomy" id="1348599"/>
    <lineage>
        <taxon>Eukaryota</taxon>
        <taxon>Metazoa</taxon>
        <taxon>Ecdysozoa</taxon>
        <taxon>Arthropoda</taxon>
        <taxon>Hexapoda</taxon>
        <taxon>Insecta</taxon>
        <taxon>Pterygota</taxon>
        <taxon>Neoptera</taxon>
        <taxon>Endopterygota</taxon>
        <taxon>Hymenoptera</taxon>
        <taxon>Apocrita</taxon>
        <taxon>Aculeata</taxon>
        <taxon>Vespoidea</taxon>
        <taxon>Vespidae</taxon>
        <taxon>Eumeninae</taxon>
        <taxon>Odynerus</taxon>
    </lineage>
</organism>
<evidence type="ECO:0000259" key="10">
    <source>
        <dbReference type="PROSITE" id="PS50023"/>
    </source>
</evidence>
<dbReference type="CDD" id="cd09326">
    <property type="entry name" value="LIM_CRP_like"/>
    <property type="match status" value="1"/>
</dbReference>
<name>A0AAD9VQP4_9HYME</name>
<evidence type="ECO:0000256" key="3">
    <source>
        <dbReference type="ARBA" id="ARBA00022833"/>
    </source>
</evidence>
<dbReference type="Proteomes" id="UP001258017">
    <property type="component" value="Unassembled WGS sequence"/>
</dbReference>
<evidence type="ECO:0000256" key="8">
    <source>
        <dbReference type="PROSITE-ProRule" id="PRU00125"/>
    </source>
</evidence>
<dbReference type="FunFam" id="2.10.110.10:FF:000054">
    <property type="entry name" value="Cysteine-rich protein 1"/>
    <property type="match status" value="1"/>
</dbReference>
<evidence type="ECO:0000256" key="4">
    <source>
        <dbReference type="ARBA" id="ARBA00022990"/>
    </source>
</evidence>
<keyword evidence="4" id="KW-0007">Acetylation</keyword>
<proteinExistence type="predicted"/>
<sequence length="145" mass="16310">MPGVCARCHREVYFAEERLALGKVWHTLCFSCLNCRKLLDSCTVSTHRGELFCRNCYSRLFPIILRSSKESNASKEIKALPRAISVPTSISISQSNCCHCCCRCRVEDHPIGEASSISDGKIDRSKKHRLYGGGEKKEENSQPRS</sequence>
<dbReference type="PROSITE" id="PS50023">
    <property type="entry name" value="LIM_DOMAIN_2"/>
    <property type="match status" value="1"/>
</dbReference>
<feature type="region of interest" description="Disordered" evidence="9">
    <location>
        <begin position="114"/>
        <end position="145"/>
    </location>
</feature>
<feature type="compositionally biased region" description="Basic and acidic residues" evidence="9">
    <location>
        <begin position="134"/>
        <end position="145"/>
    </location>
</feature>
<dbReference type="SUPFAM" id="SSF57716">
    <property type="entry name" value="Glucocorticoid receptor-like (DNA-binding domain)"/>
    <property type="match status" value="2"/>
</dbReference>
<dbReference type="PANTHER" id="PTHR46074">
    <property type="entry name" value="CYSTEINE-RICH PROTEIN CRIP FAMILY MEMBER"/>
    <property type="match status" value="1"/>
</dbReference>
<dbReference type="Gene3D" id="2.10.110.10">
    <property type="entry name" value="Cysteine Rich Protein"/>
    <property type="match status" value="1"/>
</dbReference>
<evidence type="ECO:0000256" key="1">
    <source>
        <dbReference type="ARBA" id="ARBA00022481"/>
    </source>
</evidence>
<reference evidence="11" key="2">
    <citation type="journal article" date="2023" name="Commun. Biol.">
        <title>Intrasexual cuticular hydrocarbon dimorphism in a wasp sheds light on hydrocarbon biosynthesis genes in Hymenoptera.</title>
        <authorList>
            <person name="Moris V.C."/>
            <person name="Podsiadlowski L."/>
            <person name="Martin S."/>
            <person name="Oeyen J.P."/>
            <person name="Donath A."/>
            <person name="Petersen M."/>
            <person name="Wilbrandt J."/>
            <person name="Misof B."/>
            <person name="Liedtke D."/>
            <person name="Thamm M."/>
            <person name="Scheiner R."/>
            <person name="Schmitt T."/>
            <person name="Niehuis O."/>
        </authorList>
    </citation>
    <scope>NUCLEOTIDE SEQUENCE</scope>
    <source>
        <strain evidence="11">GBR_01_08_01A</strain>
    </source>
</reference>
<dbReference type="Pfam" id="PF00412">
    <property type="entry name" value="LIM"/>
    <property type="match status" value="1"/>
</dbReference>
<comment type="function">
    <text evidence="6">Seems to have a role in zinc absorption and may function as an intracellular zinc transport protein.</text>
</comment>
<dbReference type="GO" id="GO:0046872">
    <property type="term" value="F:metal ion binding"/>
    <property type="evidence" value="ECO:0007669"/>
    <property type="project" value="UniProtKB-KW"/>
</dbReference>
<gene>
    <name evidence="11" type="ORF">KPH14_009520</name>
</gene>
<evidence type="ECO:0000313" key="11">
    <source>
        <dbReference type="EMBL" id="KAK2583576.1"/>
    </source>
</evidence>
<evidence type="ECO:0000256" key="9">
    <source>
        <dbReference type="SAM" id="MobiDB-lite"/>
    </source>
</evidence>
<evidence type="ECO:0000256" key="7">
    <source>
        <dbReference type="ARBA" id="ARBA00072537"/>
    </source>
</evidence>